<proteinExistence type="inferred from homology"/>
<dbReference type="EMBL" id="BAABJZ010000063">
    <property type="protein sequence ID" value="GAA4886246.1"/>
    <property type="molecule type" value="Genomic_DNA"/>
</dbReference>
<dbReference type="InterPro" id="IPR036390">
    <property type="entry name" value="WH_DNA-bd_sf"/>
</dbReference>
<keyword evidence="3" id="KW-0238">DNA-binding</keyword>
<feature type="domain" description="HTH lysR-type" evidence="5">
    <location>
        <begin position="4"/>
        <end position="61"/>
    </location>
</feature>
<protein>
    <submittedName>
        <fullName evidence="6">LysR substrate-binding domain-containing protein</fullName>
    </submittedName>
</protein>
<dbReference type="InterPro" id="IPR000847">
    <property type="entry name" value="LysR_HTH_N"/>
</dbReference>
<organism evidence="6 7">
    <name type="scientific">Ferrimonas pelagia</name>
    <dbReference type="NCBI Taxonomy" id="1177826"/>
    <lineage>
        <taxon>Bacteria</taxon>
        <taxon>Pseudomonadati</taxon>
        <taxon>Pseudomonadota</taxon>
        <taxon>Gammaproteobacteria</taxon>
        <taxon>Alteromonadales</taxon>
        <taxon>Ferrimonadaceae</taxon>
        <taxon>Ferrimonas</taxon>
    </lineage>
</organism>
<dbReference type="Pfam" id="PF03466">
    <property type="entry name" value="LysR_substrate"/>
    <property type="match status" value="1"/>
</dbReference>
<dbReference type="SUPFAM" id="SSF53850">
    <property type="entry name" value="Periplasmic binding protein-like II"/>
    <property type="match status" value="1"/>
</dbReference>
<dbReference type="PRINTS" id="PR00039">
    <property type="entry name" value="HTHLYSR"/>
</dbReference>
<dbReference type="SUPFAM" id="SSF46785">
    <property type="entry name" value="Winged helix' DNA-binding domain"/>
    <property type="match status" value="1"/>
</dbReference>
<evidence type="ECO:0000313" key="7">
    <source>
        <dbReference type="Proteomes" id="UP001499988"/>
    </source>
</evidence>
<evidence type="ECO:0000256" key="2">
    <source>
        <dbReference type="ARBA" id="ARBA00023015"/>
    </source>
</evidence>
<dbReference type="RefSeq" id="WP_345335191.1">
    <property type="nucleotide sequence ID" value="NZ_BAABJZ010000063.1"/>
</dbReference>
<gene>
    <name evidence="6" type="ORF">GCM10023333_19530</name>
</gene>
<keyword evidence="2" id="KW-0805">Transcription regulation</keyword>
<dbReference type="Gene3D" id="1.10.10.10">
    <property type="entry name" value="Winged helix-like DNA-binding domain superfamily/Winged helix DNA-binding domain"/>
    <property type="match status" value="1"/>
</dbReference>
<accession>A0ABP9ESG9</accession>
<dbReference type="PANTHER" id="PTHR30126:SF94">
    <property type="entry name" value="LYSR FAMILY TRANSCRIPTIONAL REGULATOR"/>
    <property type="match status" value="1"/>
</dbReference>
<comment type="similarity">
    <text evidence="1">Belongs to the LysR transcriptional regulatory family.</text>
</comment>
<evidence type="ECO:0000256" key="1">
    <source>
        <dbReference type="ARBA" id="ARBA00009437"/>
    </source>
</evidence>
<dbReference type="Pfam" id="PF00126">
    <property type="entry name" value="HTH_1"/>
    <property type="match status" value="1"/>
</dbReference>
<dbReference type="PROSITE" id="PS50931">
    <property type="entry name" value="HTH_LYSR"/>
    <property type="match status" value="1"/>
</dbReference>
<reference evidence="7" key="1">
    <citation type="journal article" date="2019" name="Int. J. Syst. Evol. Microbiol.">
        <title>The Global Catalogue of Microorganisms (GCM) 10K type strain sequencing project: providing services to taxonomists for standard genome sequencing and annotation.</title>
        <authorList>
            <consortium name="The Broad Institute Genomics Platform"/>
            <consortium name="The Broad Institute Genome Sequencing Center for Infectious Disease"/>
            <person name="Wu L."/>
            <person name="Ma J."/>
        </authorList>
    </citation>
    <scope>NUCLEOTIDE SEQUENCE [LARGE SCALE GENOMIC DNA]</scope>
    <source>
        <strain evidence="7">JCM 18401</strain>
    </source>
</reference>
<dbReference type="PANTHER" id="PTHR30126">
    <property type="entry name" value="HTH-TYPE TRANSCRIPTIONAL REGULATOR"/>
    <property type="match status" value="1"/>
</dbReference>
<comment type="caution">
    <text evidence="6">The sequence shown here is derived from an EMBL/GenBank/DDBJ whole genome shotgun (WGS) entry which is preliminary data.</text>
</comment>
<dbReference type="Proteomes" id="UP001499988">
    <property type="component" value="Unassembled WGS sequence"/>
</dbReference>
<name>A0ABP9ESG9_9GAMM</name>
<evidence type="ECO:0000256" key="4">
    <source>
        <dbReference type="ARBA" id="ARBA00023163"/>
    </source>
</evidence>
<evidence type="ECO:0000259" key="5">
    <source>
        <dbReference type="PROSITE" id="PS50931"/>
    </source>
</evidence>
<dbReference type="Gene3D" id="3.40.190.10">
    <property type="entry name" value="Periplasmic binding protein-like II"/>
    <property type="match status" value="2"/>
</dbReference>
<keyword evidence="4" id="KW-0804">Transcription</keyword>
<dbReference type="InterPro" id="IPR036388">
    <property type="entry name" value="WH-like_DNA-bd_sf"/>
</dbReference>
<evidence type="ECO:0000256" key="3">
    <source>
        <dbReference type="ARBA" id="ARBA00023125"/>
    </source>
</evidence>
<dbReference type="InterPro" id="IPR005119">
    <property type="entry name" value="LysR_subst-bd"/>
</dbReference>
<sequence>MARLSLHQLNVFCHVANNGNLGQSAEQLHLSRGAVSQALKTLEQQLGVTLFERSVQGLALNSHGHQLRPKAEAILAQEQELLQLFHPSGALAGLRLGASRSIGTYLLPGLLAQWAEPQLPSITLANSHQLQQQLLNYQLDIALIESERIDPRLIRHHWRRDEMVLIGPPAHPLADRQVSWAQLEGQRWVLREADSGSREQFDHHIQPFLQQASIVLELSDLEAVARAVEAGLGLSLLSRLVCAAPLAQHTLSELRLPQPLYRRFSVVYRPESAALPQLQQLLQRLQIVD</sequence>
<evidence type="ECO:0000313" key="6">
    <source>
        <dbReference type="EMBL" id="GAA4886246.1"/>
    </source>
</evidence>
<keyword evidence="7" id="KW-1185">Reference proteome</keyword>